<name>A0A392U6I9_9FABA</name>
<sequence>LTPTPGLTQHIRRLLVGDVPERLLGSKFAGEQRF</sequence>
<keyword evidence="2" id="KW-1185">Reference proteome</keyword>
<organism evidence="1 2">
    <name type="scientific">Trifolium medium</name>
    <dbReference type="NCBI Taxonomy" id="97028"/>
    <lineage>
        <taxon>Eukaryota</taxon>
        <taxon>Viridiplantae</taxon>
        <taxon>Streptophyta</taxon>
        <taxon>Embryophyta</taxon>
        <taxon>Tracheophyta</taxon>
        <taxon>Spermatophyta</taxon>
        <taxon>Magnoliopsida</taxon>
        <taxon>eudicotyledons</taxon>
        <taxon>Gunneridae</taxon>
        <taxon>Pentapetalae</taxon>
        <taxon>rosids</taxon>
        <taxon>fabids</taxon>
        <taxon>Fabales</taxon>
        <taxon>Fabaceae</taxon>
        <taxon>Papilionoideae</taxon>
        <taxon>50 kb inversion clade</taxon>
        <taxon>NPAAA clade</taxon>
        <taxon>Hologalegina</taxon>
        <taxon>IRL clade</taxon>
        <taxon>Trifolieae</taxon>
        <taxon>Trifolium</taxon>
    </lineage>
</organism>
<reference evidence="1 2" key="1">
    <citation type="journal article" date="2018" name="Front. Plant Sci.">
        <title>Red Clover (Trifolium pratense) and Zigzag Clover (T. medium) - A Picture of Genomic Similarities and Differences.</title>
        <authorList>
            <person name="Dluhosova J."/>
            <person name="Istvanek J."/>
            <person name="Nedelnik J."/>
            <person name="Repkova J."/>
        </authorList>
    </citation>
    <scope>NUCLEOTIDE SEQUENCE [LARGE SCALE GENOMIC DNA]</scope>
    <source>
        <strain evidence="2">cv. 10/8</strain>
        <tissue evidence="1">Leaf</tissue>
    </source>
</reference>
<dbReference type="EMBL" id="LXQA010728598">
    <property type="protein sequence ID" value="MCI68006.1"/>
    <property type="molecule type" value="Genomic_DNA"/>
</dbReference>
<accession>A0A392U6I9</accession>
<feature type="non-terminal residue" evidence="1">
    <location>
        <position position="1"/>
    </location>
</feature>
<comment type="caution">
    <text evidence="1">The sequence shown here is derived from an EMBL/GenBank/DDBJ whole genome shotgun (WGS) entry which is preliminary data.</text>
</comment>
<dbReference type="AlphaFoldDB" id="A0A392U6I9"/>
<protein>
    <submittedName>
        <fullName evidence="1">Uncharacterized protein</fullName>
    </submittedName>
</protein>
<evidence type="ECO:0000313" key="1">
    <source>
        <dbReference type="EMBL" id="MCI68006.1"/>
    </source>
</evidence>
<evidence type="ECO:0000313" key="2">
    <source>
        <dbReference type="Proteomes" id="UP000265520"/>
    </source>
</evidence>
<dbReference type="Proteomes" id="UP000265520">
    <property type="component" value="Unassembled WGS sequence"/>
</dbReference>
<proteinExistence type="predicted"/>